<reference evidence="1 2" key="1">
    <citation type="submission" date="2018-01" db="EMBL/GenBank/DDBJ databases">
        <title>Genome sequence of Borrelia tachyglossi.</title>
        <authorList>
            <person name="Gofton A.W."/>
        </authorList>
    </citation>
    <scope>NUCLEOTIDE SEQUENCE [LARGE SCALE GENOMIC DNA]</scope>
    <source>
        <strain evidence="1 2">Bc-F10-1268</strain>
        <plasmid evidence="1 2">pl78</plasmid>
    </source>
</reference>
<evidence type="ECO:0000313" key="2">
    <source>
        <dbReference type="Proteomes" id="UP000244655"/>
    </source>
</evidence>
<sequence length="42" mass="4816">NPKVISLELEKQVENITEKIINGEIIIPTNEMDYDIFLTSLP</sequence>
<proteinExistence type="predicted"/>
<accession>A0A2S1LY93</accession>
<organism evidence="1 2">
    <name type="scientific">Candidatus Borreliella tachyglossi</name>
    <dbReference type="NCBI Taxonomy" id="1964448"/>
    <lineage>
        <taxon>Bacteria</taxon>
        <taxon>Pseudomonadati</taxon>
        <taxon>Spirochaetota</taxon>
        <taxon>Spirochaetia</taxon>
        <taxon>Spirochaetales</taxon>
        <taxon>Borreliaceae</taxon>
        <taxon>Borreliella</taxon>
    </lineage>
</organism>
<dbReference type="AlphaFoldDB" id="A0A2S1LY93"/>
<evidence type="ECO:0000313" key="1">
    <source>
        <dbReference type="EMBL" id="AWG43252.1"/>
    </source>
</evidence>
<geneLocation type="plasmid" evidence="1 2">
    <name>pl78</name>
</geneLocation>
<feature type="non-terminal residue" evidence="1">
    <location>
        <position position="1"/>
    </location>
</feature>
<gene>
    <name evidence="1" type="ORF">CR532_04455</name>
</gene>
<name>A0A2S1LY93_9SPIR</name>
<protein>
    <submittedName>
        <fullName evidence="1">BMP family ABC transporter substrate-binding protein</fullName>
    </submittedName>
</protein>
<dbReference type="Proteomes" id="UP000244655">
    <property type="component" value="Plasmid pl78"/>
</dbReference>
<keyword evidence="1" id="KW-0614">Plasmid</keyword>
<keyword evidence="2" id="KW-1185">Reference proteome</keyword>
<dbReference type="EMBL" id="CP025786">
    <property type="protein sequence ID" value="AWG43252.1"/>
    <property type="molecule type" value="Genomic_DNA"/>
</dbReference>